<feature type="compositionally biased region" description="Basic residues" evidence="4">
    <location>
        <begin position="1064"/>
        <end position="1075"/>
    </location>
</feature>
<dbReference type="SUPFAM" id="SSF47336">
    <property type="entry name" value="ACP-like"/>
    <property type="match status" value="1"/>
</dbReference>
<evidence type="ECO:0000313" key="7">
    <source>
        <dbReference type="Proteomes" id="UP000267408"/>
    </source>
</evidence>
<dbReference type="GO" id="GO:0017000">
    <property type="term" value="P:antibiotic biosynthetic process"/>
    <property type="evidence" value="ECO:0007669"/>
    <property type="project" value="UniProtKB-ARBA"/>
</dbReference>
<dbReference type="Pfam" id="PF13193">
    <property type="entry name" value="AMP-binding_C"/>
    <property type="match status" value="1"/>
</dbReference>
<dbReference type="InterPro" id="IPR000873">
    <property type="entry name" value="AMP-dep_synth/lig_dom"/>
</dbReference>
<dbReference type="PANTHER" id="PTHR45527">
    <property type="entry name" value="NONRIBOSOMAL PEPTIDE SYNTHETASE"/>
    <property type="match status" value="1"/>
</dbReference>
<dbReference type="InterPro" id="IPR009081">
    <property type="entry name" value="PP-bd_ACP"/>
</dbReference>
<dbReference type="InterPro" id="IPR010071">
    <property type="entry name" value="AA_adenyl_dom"/>
</dbReference>
<dbReference type="Gene3D" id="3.30.559.30">
    <property type="entry name" value="Nonribosomal peptide synthetase, condensation domain"/>
    <property type="match status" value="1"/>
</dbReference>
<evidence type="ECO:0000259" key="5">
    <source>
        <dbReference type="PROSITE" id="PS50075"/>
    </source>
</evidence>
<feature type="compositionally biased region" description="Basic and acidic residues" evidence="4">
    <location>
        <begin position="924"/>
        <end position="940"/>
    </location>
</feature>
<dbReference type="GO" id="GO:0044550">
    <property type="term" value="P:secondary metabolite biosynthetic process"/>
    <property type="evidence" value="ECO:0007669"/>
    <property type="project" value="TreeGrafter"/>
</dbReference>
<dbReference type="Gene3D" id="3.30.300.30">
    <property type="match status" value="1"/>
</dbReference>
<dbReference type="InterPro" id="IPR020845">
    <property type="entry name" value="AMP-binding_CS"/>
</dbReference>
<dbReference type="Pfam" id="PF00550">
    <property type="entry name" value="PP-binding"/>
    <property type="match status" value="1"/>
</dbReference>
<comment type="cofactor">
    <cofactor evidence="1">
        <name>pantetheine 4'-phosphate</name>
        <dbReference type="ChEBI" id="CHEBI:47942"/>
    </cofactor>
</comment>
<dbReference type="GO" id="GO:0043041">
    <property type="term" value="P:amino acid activation for nonribosomal peptide biosynthetic process"/>
    <property type="evidence" value="ECO:0007669"/>
    <property type="project" value="TreeGrafter"/>
</dbReference>
<feature type="region of interest" description="Disordered" evidence="4">
    <location>
        <begin position="1031"/>
        <end position="1083"/>
    </location>
</feature>
<sequence>MTEQVSEAGGGLSSAQRRLWLAHVLEPGSAEYTAPWAGRLRGPLDRAALARAWRAVVERHEELRLRLFEVDNEPRRAQWPAGEFGLAVREVAPQDLPAELERVVTRPFDLVGGRLAEAELLVLGPEDHVLVLNAHHAVVDGRSMTLITRDLFAAYAGREPAPAGRPYPEHVAREAAAGPPPEQFDAWVEELRLPQSAEPLGFEPAARTADKAGAVVRVPLSEQTWAAVRRYARQHRTTPQVVGLSAFALTLARYTDTDDLVVGSTMDTRSAEFVDTVGMFVNPAAVRVHVDAAQPGPAFCGAVQRGLLRAFSHRSVPFEEVVRRLQTTPDVTRTPVFQVLFNFEAREAPRDVPGLTVTPLELPTRTSKYDLTLVLRDNGDCADLLATYRTARYRPAPIEQLTRHVAAVLGALTADDPAPVGSLDPLSAAERADLLAAGRGTPLPDGFRAVSDTVAQIALADPDRPAVTCGSSELTYGQLLGRADALAARLTARGVRPGTPVAVPAEPSAETVVAVLAVLRAGGAYLPLHPGHPTARLAAVLADAGAEFVLADAAWRERLPQATVLPVDAPAEHPDPAWTAHRSGPDDPAYLIYTSGTTGEPKGVEVGHGALAASTTARLLTYGGYRTFLLVSPLSFDSSAAGLWGTLTSGGRLVVARDEEVRDPESLLRLVETHAVTALLAVPALYAGMLDRAERADRTALGTLDVVTTAGEVLPQALLERHFALLPATPLVNEYGPTEATVWSTFRRFEAPGPVDIGGPVPGARLYVLDRQGRLMPPGTAGELHVGGRAVARGYLGRPGATEAAFRPDPYAAEPGARSYRTGDWVRWGTDGGLHYLGRRDQLVKVRGHRVELGAVEAALRAAEGVTDAAVLLAPGGASLTAHLVAEDGLDLRELRARLAETLPPAMVPGVLRTVPELPRTPHGKVDREALRAAEARTEPDPEPAAPGTAPASGAATGPDLRALVLAVWTAVLGEAPAAGDVNFFDAGGHSLLVPLLQMELEDRADTRVPIVDLFTATTVDAQAALIAAAGGTPEPQPEAPAPAAAAEPGGADGTDGTDGTDRRRLRLAAGRSRRTAGTEDGR</sequence>
<dbReference type="RefSeq" id="WP_123563577.1">
    <property type="nucleotide sequence ID" value="NZ_RJVJ01000003.1"/>
</dbReference>
<evidence type="ECO:0000256" key="3">
    <source>
        <dbReference type="ARBA" id="ARBA00022553"/>
    </source>
</evidence>
<keyword evidence="3" id="KW-0597">Phosphoprotein</keyword>
<dbReference type="AlphaFoldDB" id="A0A8G1X7Y8"/>
<dbReference type="Proteomes" id="UP000267408">
    <property type="component" value="Unassembled WGS sequence"/>
</dbReference>
<dbReference type="InterPro" id="IPR025110">
    <property type="entry name" value="AMP-bd_C"/>
</dbReference>
<evidence type="ECO:0000313" key="6">
    <source>
        <dbReference type="EMBL" id="ROR35308.1"/>
    </source>
</evidence>
<dbReference type="EMBL" id="RJVJ01000003">
    <property type="protein sequence ID" value="ROR35308.1"/>
    <property type="molecule type" value="Genomic_DNA"/>
</dbReference>
<dbReference type="Gene3D" id="3.40.50.12780">
    <property type="entry name" value="N-terminal domain of ligase-like"/>
    <property type="match status" value="1"/>
</dbReference>
<dbReference type="GO" id="GO:0003824">
    <property type="term" value="F:catalytic activity"/>
    <property type="evidence" value="ECO:0007669"/>
    <property type="project" value="InterPro"/>
</dbReference>
<dbReference type="NCBIfam" id="TIGR01733">
    <property type="entry name" value="AA-adenyl-dom"/>
    <property type="match status" value="1"/>
</dbReference>
<dbReference type="InterPro" id="IPR036736">
    <property type="entry name" value="ACP-like_sf"/>
</dbReference>
<evidence type="ECO:0000256" key="2">
    <source>
        <dbReference type="ARBA" id="ARBA00022450"/>
    </source>
</evidence>
<dbReference type="PROSITE" id="PS00455">
    <property type="entry name" value="AMP_BINDING"/>
    <property type="match status" value="1"/>
</dbReference>
<reference evidence="6 7" key="1">
    <citation type="submission" date="2018-11" db="EMBL/GenBank/DDBJ databases">
        <title>Sequencing the genomes of 1000 actinobacteria strains.</title>
        <authorList>
            <person name="Klenk H.-P."/>
        </authorList>
    </citation>
    <scope>NUCLEOTIDE SEQUENCE [LARGE SCALE GENOMIC DNA]</scope>
    <source>
        <strain evidence="6 7">DSM 44780</strain>
    </source>
</reference>
<dbReference type="SUPFAM" id="SSF56801">
    <property type="entry name" value="Acetyl-CoA synthetase-like"/>
    <property type="match status" value="1"/>
</dbReference>
<dbReference type="PROSITE" id="PS50075">
    <property type="entry name" value="CARRIER"/>
    <property type="match status" value="1"/>
</dbReference>
<dbReference type="SMART" id="SM00823">
    <property type="entry name" value="PKS_PP"/>
    <property type="match status" value="1"/>
</dbReference>
<feature type="region of interest" description="Disordered" evidence="4">
    <location>
        <begin position="915"/>
        <end position="956"/>
    </location>
</feature>
<dbReference type="InterPro" id="IPR023213">
    <property type="entry name" value="CAT-like_dom_sf"/>
</dbReference>
<dbReference type="PANTHER" id="PTHR45527:SF1">
    <property type="entry name" value="FATTY ACID SYNTHASE"/>
    <property type="match status" value="1"/>
</dbReference>
<dbReference type="FunFam" id="3.40.50.980:FF:000001">
    <property type="entry name" value="Non-ribosomal peptide synthetase"/>
    <property type="match status" value="1"/>
</dbReference>
<dbReference type="GO" id="GO:0008610">
    <property type="term" value="P:lipid biosynthetic process"/>
    <property type="evidence" value="ECO:0007669"/>
    <property type="project" value="UniProtKB-ARBA"/>
</dbReference>
<dbReference type="Gene3D" id="3.30.559.10">
    <property type="entry name" value="Chloramphenicol acetyltransferase-like domain"/>
    <property type="match status" value="1"/>
</dbReference>
<dbReference type="Pfam" id="PF00668">
    <property type="entry name" value="Condensation"/>
    <property type="match status" value="1"/>
</dbReference>
<proteinExistence type="predicted"/>
<keyword evidence="2" id="KW-0596">Phosphopantetheine</keyword>
<dbReference type="GO" id="GO:0031177">
    <property type="term" value="F:phosphopantetheine binding"/>
    <property type="evidence" value="ECO:0007669"/>
    <property type="project" value="InterPro"/>
</dbReference>
<dbReference type="SUPFAM" id="SSF52777">
    <property type="entry name" value="CoA-dependent acyltransferases"/>
    <property type="match status" value="2"/>
</dbReference>
<dbReference type="InterPro" id="IPR042099">
    <property type="entry name" value="ANL_N_sf"/>
</dbReference>
<dbReference type="Pfam" id="PF00501">
    <property type="entry name" value="AMP-binding"/>
    <property type="match status" value="1"/>
</dbReference>
<accession>A0A8G1X7Y8</accession>
<organism evidence="6 7">
    <name type="scientific">Kitasatospora cineracea</name>
    <dbReference type="NCBI Taxonomy" id="88074"/>
    <lineage>
        <taxon>Bacteria</taxon>
        <taxon>Bacillati</taxon>
        <taxon>Actinomycetota</taxon>
        <taxon>Actinomycetes</taxon>
        <taxon>Kitasatosporales</taxon>
        <taxon>Streptomycetaceae</taxon>
        <taxon>Kitasatospora</taxon>
    </lineage>
</organism>
<comment type="caution">
    <text evidence="6">The sequence shown here is derived from an EMBL/GenBank/DDBJ whole genome shotgun (WGS) entry which is preliminary data.</text>
</comment>
<dbReference type="Gene3D" id="1.10.1200.10">
    <property type="entry name" value="ACP-like"/>
    <property type="match status" value="1"/>
</dbReference>
<evidence type="ECO:0000256" key="1">
    <source>
        <dbReference type="ARBA" id="ARBA00001957"/>
    </source>
</evidence>
<dbReference type="InterPro" id="IPR001242">
    <property type="entry name" value="Condensation_dom"/>
</dbReference>
<protein>
    <submittedName>
        <fullName evidence="6">Amino acid adenylation domain-containing protein</fullName>
    </submittedName>
</protein>
<name>A0A8G1X7Y8_9ACTN</name>
<dbReference type="OrthoDB" id="2472181at2"/>
<dbReference type="InterPro" id="IPR020806">
    <property type="entry name" value="PKS_PP-bd"/>
</dbReference>
<dbReference type="GO" id="GO:0005737">
    <property type="term" value="C:cytoplasm"/>
    <property type="evidence" value="ECO:0007669"/>
    <property type="project" value="TreeGrafter"/>
</dbReference>
<evidence type="ECO:0000256" key="4">
    <source>
        <dbReference type="SAM" id="MobiDB-lite"/>
    </source>
</evidence>
<dbReference type="CDD" id="cd05930">
    <property type="entry name" value="A_NRPS"/>
    <property type="match status" value="1"/>
</dbReference>
<gene>
    <name evidence="6" type="ORF">EDD39_6965</name>
</gene>
<feature type="compositionally biased region" description="Low complexity" evidence="4">
    <location>
        <begin position="946"/>
        <end position="956"/>
    </location>
</feature>
<feature type="domain" description="Carrier" evidence="5">
    <location>
        <begin position="956"/>
        <end position="1031"/>
    </location>
</feature>
<dbReference type="InterPro" id="IPR045851">
    <property type="entry name" value="AMP-bd_C_sf"/>
</dbReference>